<accession>A0A9Q9EEP8</accession>
<organism evidence="1 2">
    <name type="scientific">Septoria linicola</name>
    <dbReference type="NCBI Taxonomy" id="215465"/>
    <lineage>
        <taxon>Eukaryota</taxon>
        <taxon>Fungi</taxon>
        <taxon>Dikarya</taxon>
        <taxon>Ascomycota</taxon>
        <taxon>Pezizomycotina</taxon>
        <taxon>Dothideomycetes</taxon>
        <taxon>Dothideomycetidae</taxon>
        <taxon>Mycosphaerellales</taxon>
        <taxon>Mycosphaerellaceae</taxon>
        <taxon>Septoria</taxon>
    </lineage>
</organism>
<sequence>MTDARKNVLFAGMGHFVTAEWEVGGKAEQQKSNRQTIVNAMDAAKAAGYDCHGVDVNPKDPEDTLRRIKDELQKRHCDLFIIGFAVRGNPDYTSMSEQLVNTSVEVSPKTKFGFMPKPTELYPTILRILS</sequence>
<protein>
    <submittedName>
        <fullName evidence="1">Uncharacterized protein</fullName>
    </submittedName>
</protein>
<dbReference type="EMBL" id="CP099418">
    <property type="protein sequence ID" value="USW46712.1"/>
    <property type="molecule type" value="Genomic_DNA"/>
</dbReference>
<evidence type="ECO:0000313" key="1">
    <source>
        <dbReference type="EMBL" id="USW46712.1"/>
    </source>
</evidence>
<dbReference type="Proteomes" id="UP001056384">
    <property type="component" value="Chromosome 1"/>
</dbReference>
<name>A0A9Q9EEP8_9PEZI</name>
<keyword evidence="2" id="KW-1185">Reference proteome</keyword>
<gene>
    <name evidence="1" type="ORF">Slin15195_G000310</name>
</gene>
<proteinExistence type="predicted"/>
<reference evidence="1" key="1">
    <citation type="submission" date="2022-06" db="EMBL/GenBank/DDBJ databases">
        <title>Complete genome sequences of two strains of the flax pathogen Septoria linicola.</title>
        <authorList>
            <person name="Lapalu N."/>
            <person name="Simon A."/>
            <person name="Demenou B."/>
            <person name="Paumier D."/>
            <person name="Guillot M.-P."/>
            <person name="Gout L."/>
            <person name="Valade R."/>
        </authorList>
    </citation>
    <scope>NUCLEOTIDE SEQUENCE</scope>
    <source>
        <strain evidence="1">SE15195</strain>
    </source>
</reference>
<evidence type="ECO:0000313" key="2">
    <source>
        <dbReference type="Proteomes" id="UP001056384"/>
    </source>
</evidence>
<dbReference type="AlphaFoldDB" id="A0A9Q9EEP8"/>